<keyword evidence="5" id="KW-0472">Membrane</keyword>
<comment type="caution">
    <text evidence="7">The sequence shown here is derived from an EMBL/GenBank/DDBJ whole genome shotgun (WGS) entry which is preliminary data.</text>
</comment>
<reference evidence="7" key="1">
    <citation type="journal article" date="2014" name="Int. J. Syst. Evol. Microbiol.">
        <title>Complete genome sequence of Corynebacterium casei LMG S-19264T (=DSM 44701T), isolated from a smear-ripened cheese.</title>
        <authorList>
            <consortium name="US DOE Joint Genome Institute (JGI-PGF)"/>
            <person name="Walter F."/>
            <person name="Albersmeier A."/>
            <person name="Kalinowski J."/>
            <person name="Ruckert C."/>
        </authorList>
    </citation>
    <scope>NUCLEOTIDE SEQUENCE</scope>
    <source>
        <strain evidence="7">KCTC 12988</strain>
    </source>
</reference>
<feature type="transmembrane region" description="Helical" evidence="5">
    <location>
        <begin position="111"/>
        <end position="131"/>
    </location>
</feature>
<dbReference type="GO" id="GO:0020037">
    <property type="term" value="F:heme binding"/>
    <property type="evidence" value="ECO:0007669"/>
    <property type="project" value="InterPro"/>
</dbReference>
<dbReference type="EMBL" id="BMXI01000011">
    <property type="protein sequence ID" value="GHC58702.1"/>
    <property type="molecule type" value="Genomic_DNA"/>
</dbReference>
<dbReference type="InterPro" id="IPR009056">
    <property type="entry name" value="Cyt_c-like_dom"/>
</dbReference>
<organism evidence="7 8">
    <name type="scientific">Roseibacillus persicicus</name>
    <dbReference type="NCBI Taxonomy" id="454148"/>
    <lineage>
        <taxon>Bacteria</taxon>
        <taxon>Pseudomonadati</taxon>
        <taxon>Verrucomicrobiota</taxon>
        <taxon>Verrucomicrobiia</taxon>
        <taxon>Verrucomicrobiales</taxon>
        <taxon>Verrucomicrobiaceae</taxon>
        <taxon>Roseibacillus</taxon>
    </lineage>
</organism>
<dbReference type="Gene3D" id="1.10.760.10">
    <property type="entry name" value="Cytochrome c-like domain"/>
    <property type="match status" value="1"/>
</dbReference>
<dbReference type="GO" id="GO:0046872">
    <property type="term" value="F:metal ion binding"/>
    <property type="evidence" value="ECO:0007669"/>
    <property type="project" value="UniProtKB-KW"/>
</dbReference>
<keyword evidence="1 4" id="KW-0349">Heme</keyword>
<feature type="transmembrane region" description="Helical" evidence="5">
    <location>
        <begin position="248"/>
        <end position="265"/>
    </location>
</feature>
<dbReference type="Pfam" id="PF06181">
    <property type="entry name" value="Urate_ox_N"/>
    <property type="match status" value="1"/>
</dbReference>
<protein>
    <submittedName>
        <fullName evidence="7">Cysteine desulfurase</fullName>
    </submittedName>
</protein>
<keyword evidence="3 4" id="KW-0408">Iron</keyword>
<sequence length="400" mass="44477">MIEFFNITFRMIHVVAAIMWIGNSLLFTWFELNLRRNEEDGDESLGSMNMLHGGGIFFLQKRIIDPKEIPQRLHIFKWQSYTTWLSGFILLVSLFYTRGGSLLLDPVKTDLPGYMGGVISFASLVGGWLCYDLLWRSPVRNKELLGIIISFAGLIAYGFWLDTIFNGRAVFLQMGAMMGTMMSANVFFHIMINQDKMMTALKEGKPHDLKLGKQAKIRSTHNHYITFPVIFLMLSAHFPSTYGSPNKIAIAAVAIITLALIKHLMNCYHSLPRWKELLGVTFVVGAGLVALLINQGKASEAQSMTPEAAAGQKVFTSTGCNACHLPQDGTIAPSLHGIMGKERVFEDGSSLVADENYLRESILHSTAKVVKGYAPAMPPYATVLSDEQVDQLLAYLKSLN</sequence>
<dbReference type="Proteomes" id="UP000644507">
    <property type="component" value="Unassembled WGS sequence"/>
</dbReference>
<evidence type="ECO:0000256" key="5">
    <source>
        <dbReference type="SAM" id="Phobius"/>
    </source>
</evidence>
<dbReference type="RefSeq" id="WP_189570818.1">
    <property type="nucleotide sequence ID" value="NZ_BMXI01000011.1"/>
</dbReference>
<evidence type="ECO:0000313" key="8">
    <source>
        <dbReference type="Proteomes" id="UP000644507"/>
    </source>
</evidence>
<dbReference type="InterPro" id="IPR010389">
    <property type="entry name" value="Urate_ox_N"/>
</dbReference>
<evidence type="ECO:0000313" key="7">
    <source>
        <dbReference type="EMBL" id="GHC58702.1"/>
    </source>
</evidence>
<feature type="transmembrane region" description="Helical" evidence="5">
    <location>
        <begin position="81"/>
        <end position="99"/>
    </location>
</feature>
<reference evidence="7" key="2">
    <citation type="submission" date="2020-09" db="EMBL/GenBank/DDBJ databases">
        <authorList>
            <person name="Sun Q."/>
            <person name="Kim S."/>
        </authorList>
    </citation>
    <scope>NUCLEOTIDE SEQUENCE</scope>
    <source>
        <strain evidence="7">KCTC 12988</strain>
    </source>
</reference>
<dbReference type="InterPro" id="IPR036909">
    <property type="entry name" value="Cyt_c-like_dom_sf"/>
</dbReference>
<dbReference type="SUPFAM" id="SSF46626">
    <property type="entry name" value="Cytochrome c"/>
    <property type="match status" value="1"/>
</dbReference>
<keyword evidence="5" id="KW-1133">Transmembrane helix</keyword>
<evidence type="ECO:0000256" key="4">
    <source>
        <dbReference type="PROSITE-ProRule" id="PRU00433"/>
    </source>
</evidence>
<dbReference type="Pfam" id="PF00034">
    <property type="entry name" value="Cytochrom_C"/>
    <property type="match status" value="1"/>
</dbReference>
<keyword evidence="2 4" id="KW-0479">Metal-binding</keyword>
<gene>
    <name evidence="7" type="ORF">GCM10007100_27180</name>
</gene>
<evidence type="ECO:0000256" key="1">
    <source>
        <dbReference type="ARBA" id="ARBA00022617"/>
    </source>
</evidence>
<feature type="transmembrane region" description="Helical" evidence="5">
    <location>
        <begin position="224"/>
        <end position="242"/>
    </location>
</feature>
<evidence type="ECO:0000256" key="3">
    <source>
        <dbReference type="ARBA" id="ARBA00023004"/>
    </source>
</evidence>
<keyword evidence="8" id="KW-1185">Reference proteome</keyword>
<feature type="transmembrane region" description="Helical" evidence="5">
    <location>
        <begin position="12"/>
        <end position="32"/>
    </location>
</feature>
<dbReference type="GO" id="GO:0009055">
    <property type="term" value="F:electron transfer activity"/>
    <property type="evidence" value="ECO:0007669"/>
    <property type="project" value="InterPro"/>
</dbReference>
<feature type="transmembrane region" description="Helical" evidence="5">
    <location>
        <begin position="172"/>
        <end position="192"/>
    </location>
</feature>
<proteinExistence type="predicted"/>
<feature type="transmembrane region" description="Helical" evidence="5">
    <location>
        <begin position="143"/>
        <end position="160"/>
    </location>
</feature>
<evidence type="ECO:0000256" key="2">
    <source>
        <dbReference type="ARBA" id="ARBA00022723"/>
    </source>
</evidence>
<name>A0A918TTU0_9BACT</name>
<keyword evidence="5" id="KW-0812">Transmembrane</keyword>
<feature type="domain" description="Cytochrome c" evidence="6">
    <location>
        <begin position="306"/>
        <end position="400"/>
    </location>
</feature>
<feature type="transmembrane region" description="Helical" evidence="5">
    <location>
        <begin position="277"/>
        <end position="294"/>
    </location>
</feature>
<dbReference type="AlphaFoldDB" id="A0A918TTU0"/>
<accession>A0A918TTU0</accession>
<dbReference type="PROSITE" id="PS51007">
    <property type="entry name" value="CYTC"/>
    <property type="match status" value="1"/>
</dbReference>
<evidence type="ECO:0000259" key="6">
    <source>
        <dbReference type="PROSITE" id="PS51007"/>
    </source>
</evidence>